<dbReference type="InterPro" id="IPR050616">
    <property type="entry name" value="CPA3_Na-H_Antiporter_A"/>
</dbReference>
<feature type="transmembrane region" description="Helical" evidence="11">
    <location>
        <begin position="412"/>
        <end position="433"/>
    </location>
</feature>
<keyword evidence="9 11" id="KW-0472">Membrane</keyword>
<feature type="transmembrane region" description="Helical" evidence="11">
    <location>
        <begin position="852"/>
        <end position="874"/>
    </location>
</feature>
<keyword evidence="6 10" id="KW-0812">Transmembrane</keyword>
<dbReference type="KEGG" id="pars:DRW48_12235"/>
<keyword evidence="4" id="KW-0050">Antiport</keyword>
<feature type="transmembrane region" description="Helical" evidence="11">
    <location>
        <begin position="567"/>
        <end position="587"/>
    </location>
</feature>
<dbReference type="Pfam" id="PF00662">
    <property type="entry name" value="Proton_antipo_N"/>
    <property type="match status" value="1"/>
</dbReference>
<dbReference type="InterPro" id="IPR001750">
    <property type="entry name" value="ND/Mrp_TM"/>
</dbReference>
<evidence type="ECO:0000256" key="3">
    <source>
        <dbReference type="ARBA" id="ARBA00022448"/>
    </source>
</evidence>
<feature type="transmembrane region" description="Helical" evidence="11">
    <location>
        <begin position="894"/>
        <end position="920"/>
    </location>
</feature>
<feature type="domain" description="NADH:quinone oxidoreductase/Mrp antiporter transmembrane" evidence="12">
    <location>
        <begin position="134"/>
        <end position="423"/>
    </location>
</feature>
<dbReference type="EMBL" id="CP030918">
    <property type="protein sequence ID" value="AXC50359.1"/>
    <property type="molecule type" value="Genomic_DNA"/>
</dbReference>
<feature type="domain" description="MrpA C-terminal/MbhE" evidence="16">
    <location>
        <begin position="684"/>
        <end position="764"/>
    </location>
</feature>
<dbReference type="PRINTS" id="PR01435">
    <property type="entry name" value="NPOXDRDTASE5"/>
</dbReference>
<feature type="domain" description="MrpA C-terminal/MbhD" evidence="15">
    <location>
        <begin position="610"/>
        <end position="673"/>
    </location>
</feature>
<feature type="transmembrane region" description="Helical" evidence="11">
    <location>
        <begin position="792"/>
        <end position="814"/>
    </location>
</feature>
<evidence type="ECO:0000256" key="9">
    <source>
        <dbReference type="ARBA" id="ARBA00023136"/>
    </source>
</evidence>
<evidence type="ECO:0000313" key="18">
    <source>
        <dbReference type="Proteomes" id="UP000252023"/>
    </source>
</evidence>
<feature type="transmembrane region" description="Helical" evidence="11">
    <location>
        <begin position="453"/>
        <end position="477"/>
    </location>
</feature>
<dbReference type="Pfam" id="PF13244">
    <property type="entry name" value="MbhD"/>
    <property type="match status" value="1"/>
</dbReference>
<evidence type="ECO:0000259" key="12">
    <source>
        <dbReference type="Pfam" id="PF00361"/>
    </source>
</evidence>
<dbReference type="Pfam" id="PF04039">
    <property type="entry name" value="MnhB"/>
    <property type="match status" value="1"/>
</dbReference>
<dbReference type="InterPro" id="IPR025383">
    <property type="entry name" value="MrpA_C/MbhD"/>
</dbReference>
<feature type="domain" description="NADH-Ubiquinone oxidoreductase (complex I) chain 5 N-terminal" evidence="13">
    <location>
        <begin position="74"/>
        <end position="118"/>
    </location>
</feature>
<accession>A0A344PLV4</accession>
<feature type="transmembrane region" description="Helical" evidence="11">
    <location>
        <begin position="250"/>
        <end position="272"/>
    </location>
</feature>
<dbReference type="GO" id="GO:0015297">
    <property type="term" value="F:antiporter activity"/>
    <property type="evidence" value="ECO:0007669"/>
    <property type="project" value="UniProtKB-KW"/>
</dbReference>
<dbReference type="GO" id="GO:0005886">
    <property type="term" value="C:plasma membrane"/>
    <property type="evidence" value="ECO:0007669"/>
    <property type="project" value="UniProtKB-SubCell"/>
</dbReference>
<comment type="function">
    <text evidence="1">NDH-1 shuttles electrons from NADH, via FMN and iron-sulfur (Fe-S) centers, to quinones in the respiratory chain. The immediate electron acceptor for the enzyme in this species is believed to be ubiquinone. Couples the redox reaction to proton translocation (for every two electrons transferred, four hydrogen ions are translocated across the cytoplasmic membrane), and thus conserves the redox energy in a proton gradient.</text>
</comment>
<evidence type="ECO:0000313" key="17">
    <source>
        <dbReference type="EMBL" id="AXC50359.1"/>
    </source>
</evidence>
<feature type="transmembrane region" description="Helical" evidence="11">
    <location>
        <begin position="137"/>
        <end position="158"/>
    </location>
</feature>
<feature type="transmembrane region" description="Helical" evidence="11">
    <location>
        <begin position="337"/>
        <end position="357"/>
    </location>
</feature>
<feature type="transmembrane region" description="Helical" evidence="11">
    <location>
        <begin position="497"/>
        <end position="523"/>
    </location>
</feature>
<protein>
    <submittedName>
        <fullName evidence="17">Monovalent cation/H+ antiporter subunit A</fullName>
    </submittedName>
</protein>
<dbReference type="PANTHER" id="PTHR43373">
    <property type="entry name" value="NA(+)/H(+) ANTIPORTER SUBUNIT"/>
    <property type="match status" value="1"/>
</dbReference>
<proteinExistence type="predicted"/>
<comment type="subcellular location">
    <subcellularLocation>
        <location evidence="2">Cell membrane</location>
        <topology evidence="2">Multi-pass membrane protein</topology>
    </subcellularLocation>
    <subcellularLocation>
        <location evidence="10">Membrane</location>
        <topology evidence="10">Multi-pass membrane protein</topology>
    </subcellularLocation>
</comment>
<feature type="transmembrane region" description="Helical" evidence="11">
    <location>
        <begin position="820"/>
        <end position="840"/>
    </location>
</feature>
<feature type="transmembrane region" description="Helical" evidence="11">
    <location>
        <begin position="651"/>
        <end position="669"/>
    </location>
</feature>
<evidence type="ECO:0000256" key="7">
    <source>
        <dbReference type="ARBA" id="ARBA00022989"/>
    </source>
</evidence>
<feature type="transmembrane region" description="Helical" evidence="11">
    <location>
        <begin position="625"/>
        <end position="645"/>
    </location>
</feature>
<name>A0A344PLV4_9RHOB</name>
<dbReference type="PANTHER" id="PTHR43373:SF1">
    <property type="entry name" value="NA(+)_H(+) ANTIPORTER SUBUNIT A"/>
    <property type="match status" value="1"/>
</dbReference>
<evidence type="ECO:0000256" key="1">
    <source>
        <dbReference type="ARBA" id="ARBA00002378"/>
    </source>
</evidence>
<dbReference type="NCBIfam" id="NF009288">
    <property type="entry name" value="PRK12648.1"/>
    <property type="match status" value="1"/>
</dbReference>
<feature type="transmembrane region" description="Helical" evidence="11">
    <location>
        <begin position="278"/>
        <end position="299"/>
    </location>
</feature>
<dbReference type="InterPro" id="IPR007182">
    <property type="entry name" value="MnhB"/>
</dbReference>
<evidence type="ECO:0000256" key="10">
    <source>
        <dbReference type="RuleBase" id="RU000320"/>
    </source>
</evidence>
<evidence type="ECO:0000259" key="16">
    <source>
        <dbReference type="Pfam" id="PF20501"/>
    </source>
</evidence>
<evidence type="ECO:0000259" key="15">
    <source>
        <dbReference type="Pfam" id="PF13244"/>
    </source>
</evidence>
<keyword evidence="3" id="KW-0813">Transport</keyword>
<dbReference type="Pfam" id="PF00361">
    <property type="entry name" value="Proton_antipo_M"/>
    <property type="match status" value="1"/>
</dbReference>
<organism evidence="17 18">
    <name type="scientific">Paracoccus suum</name>
    <dbReference type="NCBI Taxonomy" id="2259340"/>
    <lineage>
        <taxon>Bacteria</taxon>
        <taxon>Pseudomonadati</taxon>
        <taxon>Pseudomonadota</taxon>
        <taxon>Alphaproteobacteria</taxon>
        <taxon>Rhodobacterales</taxon>
        <taxon>Paracoccaceae</taxon>
        <taxon>Paracoccus</taxon>
    </lineage>
</organism>
<evidence type="ECO:0000259" key="14">
    <source>
        <dbReference type="Pfam" id="PF04039"/>
    </source>
</evidence>
<evidence type="ECO:0000256" key="6">
    <source>
        <dbReference type="ARBA" id="ARBA00022692"/>
    </source>
</evidence>
<dbReference type="Proteomes" id="UP000252023">
    <property type="component" value="Chromosome"/>
</dbReference>
<feature type="transmembrane region" description="Helical" evidence="11">
    <location>
        <begin position="689"/>
        <end position="707"/>
    </location>
</feature>
<feature type="transmembrane region" description="Helical" evidence="11">
    <location>
        <begin position="213"/>
        <end position="238"/>
    </location>
</feature>
<evidence type="ECO:0000259" key="13">
    <source>
        <dbReference type="Pfam" id="PF00662"/>
    </source>
</evidence>
<evidence type="ECO:0000256" key="11">
    <source>
        <dbReference type="SAM" id="Phobius"/>
    </source>
</evidence>
<evidence type="ECO:0000256" key="8">
    <source>
        <dbReference type="ARBA" id="ARBA00023065"/>
    </source>
</evidence>
<evidence type="ECO:0000256" key="2">
    <source>
        <dbReference type="ARBA" id="ARBA00004651"/>
    </source>
</evidence>
<feature type="domain" description="Na+/H+ antiporter MnhB subunit-related protein" evidence="14">
    <location>
        <begin position="794"/>
        <end position="916"/>
    </location>
</feature>
<dbReference type="GO" id="GO:0006811">
    <property type="term" value="P:monoatomic ion transport"/>
    <property type="evidence" value="ECO:0007669"/>
    <property type="project" value="UniProtKB-KW"/>
</dbReference>
<dbReference type="Pfam" id="PF20501">
    <property type="entry name" value="MbhE"/>
    <property type="match status" value="1"/>
</dbReference>
<feature type="transmembrane region" description="Helical" evidence="11">
    <location>
        <begin position="85"/>
        <end position="106"/>
    </location>
</feature>
<feature type="transmembrane region" description="Helical" evidence="11">
    <location>
        <begin position="113"/>
        <end position="131"/>
    </location>
</feature>
<feature type="transmembrane region" description="Helical" evidence="11">
    <location>
        <begin position="750"/>
        <end position="771"/>
    </location>
</feature>
<feature type="transmembrane region" description="Helical" evidence="11">
    <location>
        <begin position="306"/>
        <end position="325"/>
    </location>
</feature>
<keyword evidence="7 11" id="KW-1133">Transmembrane helix</keyword>
<dbReference type="OrthoDB" id="9811798at2"/>
<reference evidence="18" key="1">
    <citation type="submission" date="2018-07" db="EMBL/GenBank/DDBJ databases">
        <title>Genome sequencing of Paracoccus sp. SC2-6.</title>
        <authorList>
            <person name="Heo J."/>
            <person name="Kim S.-J."/>
            <person name="Kwon S.-W."/>
        </authorList>
    </citation>
    <scope>NUCLEOTIDE SEQUENCE [LARGE SCALE GENOMIC DNA]</scope>
    <source>
        <strain evidence="18">SC2-6</strain>
    </source>
</reference>
<evidence type="ECO:0000256" key="5">
    <source>
        <dbReference type="ARBA" id="ARBA00022475"/>
    </source>
</evidence>
<gene>
    <name evidence="17" type="ORF">DRW48_12235</name>
</gene>
<keyword evidence="5" id="KW-1003">Cell membrane</keyword>
<feature type="transmembrane region" description="Helical" evidence="11">
    <location>
        <begin position="369"/>
        <end position="392"/>
    </location>
</feature>
<dbReference type="InterPro" id="IPR001516">
    <property type="entry name" value="Proton_antipo_N"/>
</dbReference>
<dbReference type="AlphaFoldDB" id="A0A344PLV4"/>
<keyword evidence="8" id="KW-0406">Ion transport</keyword>
<dbReference type="PRINTS" id="PR01434">
    <property type="entry name" value="NADHDHGNASE5"/>
</dbReference>
<keyword evidence="18" id="KW-1185">Reference proteome</keyword>
<evidence type="ECO:0000256" key="4">
    <source>
        <dbReference type="ARBA" id="ARBA00022449"/>
    </source>
</evidence>
<feature type="transmembrane region" description="Helical" evidence="11">
    <location>
        <begin position="599"/>
        <end position="618"/>
    </location>
</feature>
<sequence>MPWGANRHMQPLLIALLPFLGALFPGLMVRSGRDAATWATALPTGLAMLGVMLHLPALMRGEVILQHVAWLPQIGLEASFRLDGLSAFFAIMILGIGLLITLYARFYLSREDGAGRFFTFLLLFQGAMTGLVLSDNILLLLIFWELTSLSSFLLIGYWGHDQQARRGARMALAVTAAGGLAMIAGMLILGRIAGSYQITGILAARDLVMASSLRLPAMLLILTGAFAKSAQVPFHFWLPRAMAAPTPVSAYLHSATMVKAGLFLMARLWPVFAPMPEWQAIVPVVGLITMVAGAAFALGETDLKGLLAWSTVSHLGLITMLLGLGTQPAAEAAMLHILNHALFKAPLFMIAGIVDHAAHTRDLRRLGGLWRIMPLTFVLALLASLSMAGVPLLGGFLSKELMLEAVMARGPVFTVLALVAALLSAAYSFRFVWGTFLGRPRSDGAAHAHAPGVGLWLAPALLVIGAVAVGLQPMLAAPAVDLAAGAVTDSPVHVHLAVWHGLTPALALSAIALLGAFALLAVIGGPVPRGPLPVPDAERLFWRVIPAAEGAAARFGEALQNGSMARALAVLVGLALALTLAAALAGSGLGPQVRALTPVAPAALIGWGLAMLATAALAALHRDRLLALVMIGIVGLMVSLGFAWLSAPDLALTQISVEVVTIVLMLLALNFLPNTDPVEDSGPRRRADMVLAGAAGLGMTALIYALMRRDFAFPTISEFHAQNSYLGGGGHNIVNVILVDFRGYDTFGEITVLGIAALVIYALAQSLLGRAHIRQVIAASADQLRAGDRHPLMMIVGSRLMLPLALVVAMFIFLRGHNAPGGGFVAGLVVSIGLVMQYMASGFGWAQERVRIPYHTLIGAGVAIAAATGIGAWANGKPFMTSAFGYVTLPGFEPIELATAALFDLGVFVTVLGAVMLALASLSRLGVAARSDEPEV</sequence>
<dbReference type="InterPro" id="IPR046806">
    <property type="entry name" value="MrpA_C/MbhE"/>
</dbReference>
<feature type="transmembrane region" description="Helical" evidence="11">
    <location>
        <begin position="170"/>
        <end position="193"/>
    </location>
</feature>